<gene>
    <name evidence="1" type="ORF">BpHYR1_003928</name>
</gene>
<organism evidence="1 2">
    <name type="scientific">Brachionus plicatilis</name>
    <name type="common">Marine rotifer</name>
    <name type="synonym">Brachionus muelleri</name>
    <dbReference type="NCBI Taxonomy" id="10195"/>
    <lineage>
        <taxon>Eukaryota</taxon>
        <taxon>Metazoa</taxon>
        <taxon>Spiralia</taxon>
        <taxon>Gnathifera</taxon>
        <taxon>Rotifera</taxon>
        <taxon>Eurotatoria</taxon>
        <taxon>Monogononta</taxon>
        <taxon>Pseudotrocha</taxon>
        <taxon>Ploima</taxon>
        <taxon>Brachionidae</taxon>
        <taxon>Brachionus</taxon>
    </lineage>
</organism>
<evidence type="ECO:0000313" key="2">
    <source>
        <dbReference type="Proteomes" id="UP000276133"/>
    </source>
</evidence>
<proteinExistence type="predicted"/>
<reference evidence="1 2" key="1">
    <citation type="journal article" date="2018" name="Sci. Rep.">
        <title>Genomic signatures of local adaptation to the degree of environmental predictability in rotifers.</title>
        <authorList>
            <person name="Franch-Gras L."/>
            <person name="Hahn C."/>
            <person name="Garcia-Roger E.M."/>
            <person name="Carmona M.J."/>
            <person name="Serra M."/>
            <person name="Gomez A."/>
        </authorList>
    </citation>
    <scope>NUCLEOTIDE SEQUENCE [LARGE SCALE GENOMIC DNA]</scope>
    <source>
        <strain evidence="1">HYR1</strain>
    </source>
</reference>
<dbReference type="EMBL" id="REGN01006808">
    <property type="protein sequence ID" value="RNA08225.1"/>
    <property type="molecule type" value="Genomic_DNA"/>
</dbReference>
<dbReference type="AlphaFoldDB" id="A0A3M7QB95"/>
<comment type="caution">
    <text evidence="1">The sequence shown here is derived from an EMBL/GenBank/DDBJ whole genome shotgun (WGS) entry which is preliminary data.</text>
</comment>
<dbReference type="Proteomes" id="UP000276133">
    <property type="component" value="Unassembled WGS sequence"/>
</dbReference>
<accession>A0A3M7QB95</accession>
<sequence length="150" mass="17667">MKRHFFIFKYPYTNLGVVTLGKNLNLKAFVFLCLIIRNKSTDQLNAKYGILKFCISNDTFSNCLIFLNLWYKIFIKRRKNTPYKRRLCFGTTLETSEQLKCQLPKNIYRASDYIVIKFVIQSDDQMEITLIALVHDLDIINSIFGVFSKK</sequence>
<evidence type="ECO:0000313" key="1">
    <source>
        <dbReference type="EMBL" id="RNA08225.1"/>
    </source>
</evidence>
<protein>
    <submittedName>
        <fullName evidence="1">Uncharacterized protein</fullName>
    </submittedName>
</protein>
<keyword evidence="2" id="KW-1185">Reference proteome</keyword>
<name>A0A3M7QB95_BRAPC</name>